<keyword evidence="2" id="KW-0349">Heme</keyword>
<dbReference type="EMBL" id="CP003350">
    <property type="protein sequence ID" value="AFC85727.1"/>
    <property type="molecule type" value="Genomic_DNA"/>
</dbReference>
<dbReference type="Pfam" id="PF01077">
    <property type="entry name" value="NIR_SIR"/>
    <property type="match status" value="1"/>
</dbReference>
<evidence type="ECO:0000259" key="8">
    <source>
        <dbReference type="Pfam" id="PF03460"/>
    </source>
</evidence>
<dbReference type="Gene3D" id="3.90.480.10">
    <property type="entry name" value="Sulfite Reductase Hemoprotein,Domain 2"/>
    <property type="match status" value="1"/>
</dbReference>
<evidence type="ECO:0000313" key="9">
    <source>
        <dbReference type="EMBL" id="AFC85727.1"/>
    </source>
</evidence>
<dbReference type="AlphaFoldDB" id="H8L513"/>
<protein>
    <submittedName>
        <fullName evidence="9">Precorrin-3B synthase</fullName>
    </submittedName>
</protein>
<feature type="domain" description="Nitrite/Sulfite reductase ferredoxin-like" evidence="8">
    <location>
        <begin position="288"/>
        <end position="352"/>
    </location>
</feature>
<dbReference type="HOGENOM" id="CLU_015667_3_0_6"/>
<keyword evidence="1" id="KW-0004">4Fe-4S</keyword>
<dbReference type="Gene3D" id="3.30.413.10">
    <property type="entry name" value="Sulfite Reductase Hemoprotein, domain 1"/>
    <property type="match status" value="2"/>
</dbReference>
<evidence type="ECO:0000256" key="6">
    <source>
        <dbReference type="ARBA" id="ARBA00023014"/>
    </source>
</evidence>
<dbReference type="InterPro" id="IPR006067">
    <property type="entry name" value="NO2/SO3_Rdtase_4Fe4S_dom"/>
</dbReference>
<dbReference type="GO" id="GO:0051539">
    <property type="term" value="F:4 iron, 4 sulfur cluster binding"/>
    <property type="evidence" value="ECO:0007669"/>
    <property type="project" value="UniProtKB-KW"/>
</dbReference>
<keyword evidence="6" id="KW-0411">Iron-sulfur</keyword>
<dbReference type="SUPFAM" id="SSF56014">
    <property type="entry name" value="Nitrite and sulphite reductase 4Fe-4S domain-like"/>
    <property type="match status" value="2"/>
</dbReference>
<dbReference type="InterPro" id="IPR012798">
    <property type="entry name" value="Cbl_synth_CobG-like"/>
</dbReference>
<dbReference type="InterPro" id="IPR051329">
    <property type="entry name" value="NIR_SIR_4Fe-4S"/>
</dbReference>
<evidence type="ECO:0000256" key="3">
    <source>
        <dbReference type="ARBA" id="ARBA00022723"/>
    </source>
</evidence>
<evidence type="ECO:0000313" key="10">
    <source>
        <dbReference type="Proteomes" id="UP000005234"/>
    </source>
</evidence>
<dbReference type="Proteomes" id="UP000005234">
    <property type="component" value="Chromosome"/>
</dbReference>
<dbReference type="eggNOG" id="COG0155">
    <property type="taxonomic scope" value="Bacteria"/>
</dbReference>
<dbReference type="PANTHER" id="PTHR32439">
    <property type="entry name" value="FERREDOXIN--NITRITE REDUCTASE, CHLOROPLASTIC"/>
    <property type="match status" value="1"/>
</dbReference>
<dbReference type="OrthoDB" id="7459360at2"/>
<gene>
    <name evidence="9" type="ordered locus">Fraau_1285</name>
</gene>
<keyword evidence="5" id="KW-0408">Iron</keyword>
<organism evidence="9 10">
    <name type="scientific">Frateuria aurantia (strain ATCC 33424 / DSM 6220 / KCTC 2777 / LMG 1558 / NBRC 3245 / NCIMB 13370)</name>
    <name type="common">Acetobacter aurantius</name>
    <dbReference type="NCBI Taxonomy" id="767434"/>
    <lineage>
        <taxon>Bacteria</taxon>
        <taxon>Pseudomonadati</taxon>
        <taxon>Pseudomonadota</taxon>
        <taxon>Gammaproteobacteria</taxon>
        <taxon>Lysobacterales</taxon>
        <taxon>Rhodanobacteraceae</taxon>
        <taxon>Frateuria</taxon>
    </lineage>
</organism>
<dbReference type="GO" id="GO:0046872">
    <property type="term" value="F:metal ion binding"/>
    <property type="evidence" value="ECO:0007669"/>
    <property type="project" value="UniProtKB-KW"/>
</dbReference>
<evidence type="ECO:0000256" key="2">
    <source>
        <dbReference type="ARBA" id="ARBA00022617"/>
    </source>
</evidence>
<dbReference type="Pfam" id="PF03460">
    <property type="entry name" value="NIR_SIR_ferr"/>
    <property type="match status" value="2"/>
</dbReference>
<dbReference type="PANTHER" id="PTHR32439:SF9">
    <property type="entry name" value="BLR3264 PROTEIN"/>
    <property type="match status" value="1"/>
</dbReference>
<dbReference type="KEGG" id="fau:Fraau_1285"/>
<dbReference type="RefSeq" id="WP_014402733.1">
    <property type="nucleotide sequence ID" value="NC_017033.1"/>
</dbReference>
<dbReference type="NCBIfam" id="TIGR02435">
    <property type="entry name" value="CobG"/>
    <property type="match status" value="1"/>
</dbReference>
<evidence type="ECO:0000256" key="4">
    <source>
        <dbReference type="ARBA" id="ARBA00023002"/>
    </source>
</evidence>
<dbReference type="STRING" id="767434.Fraau_1285"/>
<dbReference type="InterPro" id="IPR005117">
    <property type="entry name" value="NiRdtase/SiRdtase_haem-b_fer"/>
</dbReference>
<evidence type="ECO:0000256" key="5">
    <source>
        <dbReference type="ARBA" id="ARBA00023004"/>
    </source>
</evidence>
<feature type="domain" description="Nitrite/Sulfite reductase ferredoxin-like" evidence="8">
    <location>
        <begin position="34"/>
        <end position="89"/>
    </location>
</feature>
<evidence type="ECO:0000256" key="1">
    <source>
        <dbReference type="ARBA" id="ARBA00022485"/>
    </source>
</evidence>
<name>H8L513_FRAAD</name>
<accession>H8L513</accession>
<feature type="domain" description="Nitrite/sulphite reductase 4Fe-4S" evidence="7">
    <location>
        <begin position="112"/>
        <end position="251"/>
    </location>
</feature>
<dbReference type="GO" id="GO:0020037">
    <property type="term" value="F:heme binding"/>
    <property type="evidence" value="ECO:0007669"/>
    <property type="project" value="InterPro"/>
</dbReference>
<dbReference type="InterPro" id="IPR036136">
    <property type="entry name" value="Nit/Sulf_reduc_fer-like_dom_sf"/>
</dbReference>
<dbReference type="InterPro" id="IPR045854">
    <property type="entry name" value="NO2/SO3_Rdtase_4Fe4S_sf"/>
</dbReference>
<keyword evidence="4" id="KW-0560">Oxidoreductase</keyword>
<keyword evidence="10" id="KW-1185">Reference proteome</keyword>
<sequence length="461" mass="48590">MQNHGSPRRNRSVQAAQAACPGLINLVQAVDGGLCRIRLAGGRMTAVQARALAAAAREHAEGPLEITNRANLQLRGIRAEAGPGLIQALIDAGLGPLPASDRVDTVALSRRDARRNVMISPLAGIDPQMRIDTSALAADLLQAMQQDAALDGLSPKFAVLLDGGERLVDRRHPHDIWLCIDQRDLPQPPGLWLGLASAPAVPVHCPGYTAPQDAVTTVLALMRAFMELATAGQLRMRDVLADQGLQVLLSRARRHGARLKLATPPAGALPCATGVEPPLDPARLGQQPQAGGDLCLIGFQAPLARLDADMLEGLAELSSQLGRGELRFTPWQGGLLPHIRAVNAPAALTGLRQLGLITDAADPLARLLACAGRRGCARTQADTKADALRLARAELPPTGIHLSGCPRSCAAASPAGHTLLAVDGNHYDLYRRGSGRDFGECLGRHLTLEMATGIMRPPAAE</sequence>
<evidence type="ECO:0000259" key="7">
    <source>
        <dbReference type="Pfam" id="PF01077"/>
    </source>
</evidence>
<proteinExistence type="predicted"/>
<dbReference type="GO" id="GO:0016491">
    <property type="term" value="F:oxidoreductase activity"/>
    <property type="evidence" value="ECO:0007669"/>
    <property type="project" value="UniProtKB-KW"/>
</dbReference>
<reference evidence="9" key="1">
    <citation type="submission" date="2012-02" db="EMBL/GenBank/DDBJ databases">
        <title>The complete genome of Frateuria aurantia DSM 6220.</title>
        <authorList>
            <consortium name="US DOE Joint Genome Institute (JGI-PGF)"/>
            <person name="Lucas S."/>
            <person name="Copeland A."/>
            <person name="Lapidus A."/>
            <person name="Glavina del Rio T."/>
            <person name="Dalin E."/>
            <person name="Tice H."/>
            <person name="Bruce D."/>
            <person name="Goodwin L."/>
            <person name="Pitluck S."/>
            <person name="Peters L."/>
            <person name="Ovchinnikova G."/>
            <person name="Teshima H."/>
            <person name="Kyrpides N."/>
            <person name="Mavromatis K."/>
            <person name="Ivanova N."/>
            <person name="Brettin T."/>
            <person name="Detter J.C."/>
            <person name="Han C."/>
            <person name="Larimer F."/>
            <person name="Land M."/>
            <person name="Hauser L."/>
            <person name="Markowitz V."/>
            <person name="Cheng J.-F."/>
            <person name="Hugenholtz P."/>
            <person name="Woyke T."/>
            <person name="Wu D."/>
            <person name="Brambilla E."/>
            <person name="Klenk H.-P."/>
            <person name="Eisen J.A."/>
        </authorList>
    </citation>
    <scope>NUCLEOTIDE SEQUENCE</scope>
    <source>
        <strain evidence="9">DSM 6220</strain>
    </source>
</reference>
<dbReference type="SUPFAM" id="SSF55124">
    <property type="entry name" value="Nitrite/Sulfite reductase N-terminal domain-like"/>
    <property type="match status" value="2"/>
</dbReference>
<keyword evidence="3" id="KW-0479">Metal-binding</keyword>